<evidence type="ECO:0008006" key="5">
    <source>
        <dbReference type="Google" id="ProtNLM"/>
    </source>
</evidence>
<dbReference type="Pfam" id="PF01612">
    <property type="entry name" value="DNA_pol_A_exo1"/>
    <property type="match status" value="1"/>
</dbReference>
<dbReference type="InterPro" id="IPR002298">
    <property type="entry name" value="DNA_polymerase_A"/>
</dbReference>
<dbReference type="GO" id="GO:0006261">
    <property type="term" value="P:DNA-templated DNA replication"/>
    <property type="evidence" value="ECO:0007669"/>
    <property type="project" value="InterPro"/>
</dbReference>
<comment type="caution">
    <text evidence="4">The sequence shown here is derived from an EMBL/GenBank/DDBJ whole genome shotgun (WGS) entry which is preliminary data.</text>
</comment>
<dbReference type="Gene3D" id="3.30.420.10">
    <property type="entry name" value="Ribonuclease H-like superfamily/Ribonuclease H"/>
    <property type="match status" value="1"/>
</dbReference>
<feature type="non-terminal residue" evidence="4">
    <location>
        <position position="1"/>
    </location>
</feature>
<evidence type="ECO:0000259" key="2">
    <source>
        <dbReference type="Pfam" id="PF00476"/>
    </source>
</evidence>
<dbReference type="InterPro" id="IPR001098">
    <property type="entry name" value="DNA-dir_DNA_pol_A_palm_dom"/>
</dbReference>
<dbReference type="InterPro" id="IPR036397">
    <property type="entry name" value="RNaseH_sf"/>
</dbReference>
<dbReference type="SUPFAM" id="SSF56672">
    <property type="entry name" value="DNA/RNA polymerases"/>
    <property type="match status" value="1"/>
</dbReference>
<evidence type="ECO:0000256" key="1">
    <source>
        <dbReference type="ARBA" id="ARBA00022705"/>
    </source>
</evidence>
<accession>X1GF89</accession>
<dbReference type="GO" id="GO:0008408">
    <property type="term" value="F:3'-5' exonuclease activity"/>
    <property type="evidence" value="ECO:0007669"/>
    <property type="project" value="InterPro"/>
</dbReference>
<dbReference type="PANTHER" id="PTHR10133:SF27">
    <property type="entry name" value="DNA POLYMERASE NU"/>
    <property type="match status" value="1"/>
</dbReference>
<evidence type="ECO:0000313" key="4">
    <source>
        <dbReference type="EMBL" id="GAH56551.1"/>
    </source>
</evidence>
<reference evidence="4" key="1">
    <citation type="journal article" date="2014" name="Front. Microbiol.">
        <title>High frequency of phylogenetically diverse reductive dehalogenase-homologous genes in deep subseafloor sedimentary metagenomes.</title>
        <authorList>
            <person name="Kawai M."/>
            <person name="Futagami T."/>
            <person name="Toyoda A."/>
            <person name="Takaki Y."/>
            <person name="Nishi S."/>
            <person name="Hori S."/>
            <person name="Arai W."/>
            <person name="Tsubouchi T."/>
            <person name="Morono Y."/>
            <person name="Uchiyama I."/>
            <person name="Ito T."/>
            <person name="Fujiyama A."/>
            <person name="Inagaki F."/>
            <person name="Takami H."/>
        </authorList>
    </citation>
    <scope>NUCLEOTIDE SEQUENCE</scope>
    <source>
        <strain evidence="4">Expedition CK06-06</strain>
    </source>
</reference>
<sequence length="300" mass="34752">KVGTIPELKAYIHSYLASAEYIAFDIETCNNQVSCISFASDAFNAFTVPICIYDKSFWTPEEELIIWQLIKQLLESPIKKIAQNANFDMFFLWTTVGIKVKNLWLDTMNAFHDLYPELPKALDLLCSLYTDQPYYKDTIKTDFFHYNCLDSMVTYECAMKIEQELKEFGVHKLYHEHTHPILEPLLEMQVRGHKIDMKKKVLAAEHTREDIKVKQKQLDDAVSYELNVNSPKQMKAFLYDDLKLPPVISRKTGKITTDEAALKKLSKAYPNPIFDAVIYIRGQRKLLSTYLEATTDPDGR</sequence>
<dbReference type="GO" id="GO:0006302">
    <property type="term" value="P:double-strand break repair"/>
    <property type="evidence" value="ECO:0007669"/>
    <property type="project" value="TreeGrafter"/>
</dbReference>
<dbReference type="InterPro" id="IPR002562">
    <property type="entry name" value="3'-5'_exonuclease_dom"/>
</dbReference>
<dbReference type="InterPro" id="IPR043502">
    <property type="entry name" value="DNA/RNA_pol_sf"/>
</dbReference>
<feature type="non-terminal residue" evidence="4">
    <location>
        <position position="300"/>
    </location>
</feature>
<keyword evidence="1" id="KW-0235">DNA replication</keyword>
<gene>
    <name evidence="4" type="ORF">S03H2_28417</name>
</gene>
<dbReference type="AlphaFoldDB" id="X1GF89"/>
<name>X1GF89_9ZZZZ</name>
<evidence type="ECO:0000259" key="3">
    <source>
        <dbReference type="Pfam" id="PF01612"/>
    </source>
</evidence>
<dbReference type="EMBL" id="BARU01017117">
    <property type="protein sequence ID" value="GAH56551.1"/>
    <property type="molecule type" value="Genomic_DNA"/>
</dbReference>
<dbReference type="Pfam" id="PF00476">
    <property type="entry name" value="DNA_pol_A"/>
    <property type="match status" value="1"/>
</dbReference>
<organism evidence="4">
    <name type="scientific">marine sediment metagenome</name>
    <dbReference type="NCBI Taxonomy" id="412755"/>
    <lineage>
        <taxon>unclassified sequences</taxon>
        <taxon>metagenomes</taxon>
        <taxon>ecological metagenomes</taxon>
    </lineage>
</organism>
<dbReference type="InterPro" id="IPR012337">
    <property type="entry name" value="RNaseH-like_sf"/>
</dbReference>
<dbReference type="GO" id="GO:0003677">
    <property type="term" value="F:DNA binding"/>
    <property type="evidence" value="ECO:0007669"/>
    <property type="project" value="InterPro"/>
</dbReference>
<feature type="domain" description="DNA-directed DNA polymerase family A palm" evidence="2">
    <location>
        <begin position="205"/>
        <end position="293"/>
    </location>
</feature>
<dbReference type="PANTHER" id="PTHR10133">
    <property type="entry name" value="DNA POLYMERASE I"/>
    <property type="match status" value="1"/>
</dbReference>
<dbReference type="GO" id="GO:0003887">
    <property type="term" value="F:DNA-directed DNA polymerase activity"/>
    <property type="evidence" value="ECO:0007669"/>
    <property type="project" value="InterPro"/>
</dbReference>
<dbReference type="Gene3D" id="1.20.1060.10">
    <property type="entry name" value="Taq DNA Polymerase, Chain T, domain 4"/>
    <property type="match status" value="1"/>
</dbReference>
<proteinExistence type="predicted"/>
<feature type="domain" description="3'-5' exonuclease" evidence="3">
    <location>
        <begin position="11"/>
        <end position="139"/>
    </location>
</feature>
<protein>
    <recommendedName>
        <fullName evidence="5">3'-5' exonuclease domain-containing protein</fullName>
    </recommendedName>
</protein>
<dbReference type="SUPFAM" id="SSF53098">
    <property type="entry name" value="Ribonuclease H-like"/>
    <property type="match status" value="1"/>
</dbReference>